<name>V5YPP2_9BURK</name>
<evidence type="ECO:0000313" key="1">
    <source>
        <dbReference type="EMBL" id="BAO18906.1"/>
    </source>
</evidence>
<keyword evidence="1" id="KW-0614">Plasmid</keyword>
<proteinExistence type="predicted"/>
<accession>V5YPP2</accession>
<reference evidence="1" key="2">
    <citation type="submission" date="2024-06" db="EMBL/GenBank/DDBJ databases">
        <authorList>
            <person name="Sakai Y."/>
            <person name="Fujii T."/>
        </authorList>
    </citation>
    <scope>NUCLEOTIDE SEQUENCE</scope>
    <source>
        <strain evidence="1">M701</strain>
        <plasmid evidence="1">pM7012</plasmid>
    </source>
</reference>
<dbReference type="AlphaFoldDB" id="V5YPP2"/>
<sequence>MSVEDRCEIKFTHIPRFNALAVETALWLAVAIVIEHQANHPGARLRHDHRVLPGPLAAVRSHTDEITASQSRHFYGFRSVWLNCPAVFGCSYWYSGIASNSACDMLVWTMRTSASAVSSPASA</sequence>
<dbReference type="EMBL" id="AB853026">
    <property type="protein sequence ID" value="BAO18906.1"/>
    <property type="molecule type" value="Genomic_DNA"/>
</dbReference>
<reference evidence="1" key="1">
    <citation type="journal article" date="2014" name="Microbiology">
        <title>A 2,4-dichlorophenoxyacetic acid degradation plasmid pM7012 discloses distribution of an unclassified megaplasmid group across bacterial species.</title>
        <authorList>
            <person name="Sakai Y."/>
            <person name="Ogawa N."/>
            <person name="Shimomura Y."/>
            <person name="Fujii T."/>
        </authorList>
    </citation>
    <scope>NUCLEOTIDE SEQUENCE</scope>
    <source>
        <strain evidence="1">M701</strain>
    </source>
</reference>
<protein>
    <submittedName>
        <fullName evidence="1">Uncharacterized protein</fullName>
    </submittedName>
</protein>
<organism evidence="1">
    <name type="scientific">Burkholderia sp. M701</name>
    <dbReference type="NCBI Taxonomy" id="326454"/>
    <lineage>
        <taxon>Bacteria</taxon>
        <taxon>Pseudomonadati</taxon>
        <taxon>Pseudomonadota</taxon>
        <taxon>Betaproteobacteria</taxon>
        <taxon>Burkholderiales</taxon>
        <taxon>Burkholderiaceae</taxon>
        <taxon>Burkholderia</taxon>
    </lineage>
</organism>
<geneLocation type="plasmid" evidence="1">
    <name>pM7012</name>
</geneLocation>